<dbReference type="Gene3D" id="3.40.50.150">
    <property type="entry name" value="Vaccinia Virus protein VP39"/>
    <property type="match status" value="1"/>
</dbReference>
<feature type="region of interest" description="Disordered" evidence="2">
    <location>
        <begin position="340"/>
        <end position="359"/>
    </location>
</feature>
<comment type="similarity">
    <text evidence="1">Belongs to the CFA/CMAS family.</text>
</comment>
<evidence type="ECO:0000313" key="4">
    <source>
        <dbReference type="Proteomes" id="UP000789570"/>
    </source>
</evidence>
<evidence type="ECO:0000256" key="2">
    <source>
        <dbReference type="SAM" id="MobiDB-lite"/>
    </source>
</evidence>
<dbReference type="EMBL" id="CAJVPQ010000477">
    <property type="protein sequence ID" value="CAG8484759.1"/>
    <property type="molecule type" value="Genomic_DNA"/>
</dbReference>
<dbReference type="OrthoDB" id="506498at2759"/>
<dbReference type="SUPFAM" id="SSF53335">
    <property type="entry name" value="S-adenosyl-L-methionine-dependent methyltransferases"/>
    <property type="match status" value="1"/>
</dbReference>
<dbReference type="FunFam" id="3.40.50.150:FF:000554">
    <property type="entry name" value="Cation-transporting ATPase"/>
    <property type="match status" value="1"/>
</dbReference>
<organism evidence="3 4">
    <name type="scientific">Funneliformis caledonium</name>
    <dbReference type="NCBI Taxonomy" id="1117310"/>
    <lineage>
        <taxon>Eukaryota</taxon>
        <taxon>Fungi</taxon>
        <taxon>Fungi incertae sedis</taxon>
        <taxon>Mucoromycota</taxon>
        <taxon>Glomeromycotina</taxon>
        <taxon>Glomeromycetes</taxon>
        <taxon>Glomerales</taxon>
        <taxon>Glomeraceae</taxon>
        <taxon>Funneliformis</taxon>
    </lineage>
</organism>
<name>A0A9N8WHN8_9GLOM</name>
<dbReference type="PANTHER" id="PTHR43832:SF1">
    <property type="entry name" value="S-ADENOSYL-L-METHIONINE-DEPENDENT METHYLTRANSFERASES SUPERFAMILY PROTEIN"/>
    <property type="match status" value="1"/>
</dbReference>
<dbReference type="PANTHER" id="PTHR43832">
    <property type="match status" value="1"/>
</dbReference>
<keyword evidence="4" id="KW-1185">Reference proteome</keyword>
<dbReference type="CDD" id="cd02440">
    <property type="entry name" value="AdoMet_MTases"/>
    <property type="match status" value="1"/>
</dbReference>
<protein>
    <submittedName>
        <fullName evidence="3">4677_t:CDS:1</fullName>
    </submittedName>
</protein>
<sequence length="569" mass="66560">MSTETENNNQVDRPIWYEPFLDRGLVPDFLLRRAIRVLLKERLSWIQLGDVAKNHQRKIAYVNSLKERPIAEHTEQANKQHYEVSTEFMKICLGRRMKYSCCLFPNGNESLDAAEEAMLESYCIKARLSEGMEILDLGCGWGSLCLYLCEKYPNAKITALSNSNTQRQYIESIAQQKGFKNLKVITADIKEFEFETLTQFDRIMSIEMFEHMKNYEFLFTKISKWIKSKGLLFIHIFCHTDQPYDFTIGDGWMSKYFFTGGTMPSADLLLYFQRQLHLADQWIINGNHYGQTSEEWLKLMNKNKKVALDYLAETYDGEHFILPLPNYLNIIMETPGKQREYLEEDEDEPPSPPLNDINDLSKWDERDLQDLGEILKDCIPLIRFSEFSRGEFYDKIWPLKDILPLELKQDISLFHKNLEILPKSLLSPRKPIISINSNIIKPQQASKIPDWINDQDHVQLNSRFNTDRAIYDDPSFGPCFGKTDLDMRRQFNEENCSAKQQCYKQSIADTSKFAVDDYEVFQVLRHTSGFLTNPQSQVPLAELPSESGFPQEYPSYDNDSEFDFFDFYE</sequence>
<gene>
    <name evidence="3" type="ORF">FCALED_LOCUS2896</name>
</gene>
<comment type="caution">
    <text evidence="3">The sequence shown here is derived from an EMBL/GenBank/DDBJ whole genome shotgun (WGS) entry which is preliminary data.</text>
</comment>
<dbReference type="AlphaFoldDB" id="A0A9N8WHN8"/>
<proteinExistence type="inferred from homology"/>
<reference evidence="3" key="1">
    <citation type="submission" date="2021-06" db="EMBL/GenBank/DDBJ databases">
        <authorList>
            <person name="Kallberg Y."/>
            <person name="Tangrot J."/>
            <person name="Rosling A."/>
        </authorList>
    </citation>
    <scope>NUCLEOTIDE SEQUENCE</scope>
    <source>
        <strain evidence="3">UK204</strain>
    </source>
</reference>
<dbReference type="Pfam" id="PF02353">
    <property type="entry name" value="CMAS"/>
    <property type="match status" value="1"/>
</dbReference>
<dbReference type="InterPro" id="IPR029063">
    <property type="entry name" value="SAM-dependent_MTases_sf"/>
</dbReference>
<evidence type="ECO:0000313" key="3">
    <source>
        <dbReference type="EMBL" id="CAG8484759.1"/>
    </source>
</evidence>
<dbReference type="Proteomes" id="UP000789570">
    <property type="component" value="Unassembled WGS sequence"/>
</dbReference>
<accession>A0A9N8WHN8</accession>
<evidence type="ECO:0000256" key="1">
    <source>
        <dbReference type="ARBA" id="ARBA00010815"/>
    </source>
</evidence>